<dbReference type="SUPFAM" id="SSF53335">
    <property type="entry name" value="S-adenosyl-L-methionine-dependent methyltransferases"/>
    <property type="match status" value="1"/>
</dbReference>
<gene>
    <name evidence="1" type="ORF">CKY20_09945</name>
</gene>
<dbReference type="GO" id="GO:0032259">
    <property type="term" value="P:methylation"/>
    <property type="evidence" value="ECO:0007669"/>
    <property type="project" value="UniProtKB-KW"/>
</dbReference>
<name>A0A3A1YEA5_9FLAO</name>
<dbReference type="Gene3D" id="3.40.50.150">
    <property type="entry name" value="Vaccinia Virus protein VP39"/>
    <property type="match status" value="1"/>
</dbReference>
<dbReference type="PANTHER" id="PTHR43861">
    <property type="entry name" value="TRANS-ACONITATE 2-METHYLTRANSFERASE-RELATED"/>
    <property type="match status" value="1"/>
</dbReference>
<dbReference type="RefSeq" id="WP_119652986.1">
    <property type="nucleotide sequence ID" value="NZ_NSDI01000011.1"/>
</dbReference>
<dbReference type="CDD" id="cd02440">
    <property type="entry name" value="AdoMet_MTases"/>
    <property type="match status" value="1"/>
</dbReference>
<dbReference type="InterPro" id="IPR029063">
    <property type="entry name" value="SAM-dependent_MTases_sf"/>
</dbReference>
<sequence>MNILKVKDYSVSEEEFQLFYNPELQLFKTSPTPENLAKYYESQEYISHTDSKKTWFDKLYQYVKIINLRSKINVISDYKNENIRLLDIGAGTADFILACKKIKKWNVDGIEPNEKARKLAMQKGINLFENYDSFEENSFDVVTLWHVLEHIPDLEKQINLINLLLKENGILIIAVPNFNSWDAKHYKNFWAAYDVPRHLWHFSKTSIQKIFTAKGFELLKIKPMLFDSFYVSILSEKYKTGKKNFIKGFLNGLYSNYYGMTKNEYSSHIYILKKCKKSFKSYFIAFQYTKGIFISLLKENEFLIGF</sequence>
<protein>
    <submittedName>
        <fullName evidence="1">Methyltransferase</fullName>
    </submittedName>
</protein>
<reference evidence="1 2" key="1">
    <citation type="submission" date="2017-08" db="EMBL/GenBank/DDBJ databases">
        <title>Capnocytophaga canis 17-158 assembly.</title>
        <authorList>
            <person name="Gulvik C.A."/>
        </authorList>
    </citation>
    <scope>NUCLEOTIDE SEQUENCE [LARGE SCALE GENOMIC DNA]</scope>
    <source>
        <strain evidence="1 2">17-158</strain>
    </source>
</reference>
<proteinExistence type="predicted"/>
<keyword evidence="1" id="KW-0808">Transferase</keyword>
<dbReference type="Proteomes" id="UP000265497">
    <property type="component" value="Unassembled WGS sequence"/>
</dbReference>
<dbReference type="GO" id="GO:0008168">
    <property type="term" value="F:methyltransferase activity"/>
    <property type="evidence" value="ECO:0007669"/>
    <property type="project" value="UniProtKB-KW"/>
</dbReference>
<comment type="caution">
    <text evidence="1">The sequence shown here is derived from an EMBL/GenBank/DDBJ whole genome shotgun (WGS) entry which is preliminary data.</text>
</comment>
<keyword evidence="1" id="KW-0489">Methyltransferase</keyword>
<evidence type="ECO:0000313" key="2">
    <source>
        <dbReference type="Proteomes" id="UP000265497"/>
    </source>
</evidence>
<dbReference type="Pfam" id="PF13489">
    <property type="entry name" value="Methyltransf_23"/>
    <property type="match status" value="1"/>
</dbReference>
<dbReference type="EMBL" id="NSDI01000011">
    <property type="protein sequence ID" value="RIY35490.1"/>
    <property type="molecule type" value="Genomic_DNA"/>
</dbReference>
<dbReference type="AlphaFoldDB" id="A0A3A1YEA5"/>
<accession>A0A3A1YEA5</accession>
<evidence type="ECO:0000313" key="1">
    <source>
        <dbReference type="EMBL" id="RIY35490.1"/>
    </source>
</evidence>
<organism evidence="1 2">
    <name type="scientific">Capnocytophaga canis</name>
    <dbReference type="NCBI Taxonomy" id="1848903"/>
    <lineage>
        <taxon>Bacteria</taxon>
        <taxon>Pseudomonadati</taxon>
        <taxon>Bacteroidota</taxon>
        <taxon>Flavobacteriia</taxon>
        <taxon>Flavobacteriales</taxon>
        <taxon>Flavobacteriaceae</taxon>
        <taxon>Capnocytophaga</taxon>
    </lineage>
</organism>
<dbReference type="PANTHER" id="PTHR43861:SF6">
    <property type="entry name" value="METHYLTRANSFERASE TYPE 11"/>
    <property type="match status" value="1"/>
</dbReference>